<dbReference type="EMBL" id="MU157830">
    <property type="protein sequence ID" value="KAF9532926.1"/>
    <property type="molecule type" value="Genomic_DNA"/>
</dbReference>
<comment type="caution">
    <text evidence="1">The sequence shown here is derived from an EMBL/GenBank/DDBJ whole genome shotgun (WGS) entry which is preliminary data.</text>
</comment>
<sequence>MEPSTMESSNQVDGAVVIENHKTYYYDLVVFEKVRFLISKNGFLLENPKFFDQFDLPKRSPEQEEGVDSIMLKDTTSETFHGLLLAMYPFPRSAWSYEEWPGALDLATKWDLSKIRAGAILAISGVHKNGAKLMVEIILLGRKYNVAQWLEEGYIGILKQADLKDQR</sequence>
<evidence type="ECO:0000313" key="1">
    <source>
        <dbReference type="EMBL" id="KAF9532926.1"/>
    </source>
</evidence>
<evidence type="ECO:0000313" key="2">
    <source>
        <dbReference type="Proteomes" id="UP000807306"/>
    </source>
</evidence>
<organism evidence="1 2">
    <name type="scientific">Crepidotus variabilis</name>
    <dbReference type="NCBI Taxonomy" id="179855"/>
    <lineage>
        <taxon>Eukaryota</taxon>
        <taxon>Fungi</taxon>
        <taxon>Dikarya</taxon>
        <taxon>Basidiomycota</taxon>
        <taxon>Agaricomycotina</taxon>
        <taxon>Agaricomycetes</taxon>
        <taxon>Agaricomycetidae</taxon>
        <taxon>Agaricales</taxon>
        <taxon>Agaricineae</taxon>
        <taxon>Crepidotaceae</taxon>
        <taxon>Crepidotus</taxon>
    </lineage>
</organism>
<keyword evidence="2" id="KW-1185">Reference proteome</keyword>
<reference evidence="1" key="1">
    <citation type="submission" date="2020-11" db="EMBL/GenBank/DDBJ databases">
        <authorList>
            <consortium name="DOE Joint Genome Institute"/>
            <person name="Ahrendt S."/>
            <person name="Riley R."/>
            <person name="Andreopoulos W."/>
            <person name="Labutti K."/>
            <person name="Pangilinan J."/>
            <person name="Ruiz-Duenas F.J."/>
            <person name="Barrasa J.M."/>
            <person name="Sanchez-Garcia M."/>
            <person name="Camarero S."/>
            <person name="Miyauchi S."/>
            <person name="Serrano A."/>
            <person name="Linde D."/>
            <person name="Babiker R."/>
            <person name="Drula E."/>
            <person name="Ayuso-Fernandez I."/>
            <person name="Pacheco R."/>
            <person name="Padilla G."/>
            <person name="Ferreira P."/>
            <person name="Barriuso J."/>
            <person name="Kellner H."/>
            <person name="Castanera R."/>
            <person name="Alfaro M."/>
            <person name="Ramirez L."/>
            <person name="Pisabarro A.G."/>
            <person name="Kuo A."/>
            <person name="Tritt A."/>
            <person name="Lipzen A."/>
            <person name="He G."/>
            <person name="Yan M."/>
            <person name="Ng V."/>
            <person name="Cullen D."/>
            <person name="Martin F."/>
            <person name="Rosso M.-N."/>
            <person name="Henrissat B."/>
            <person name="Hibbett D."/>
            <person name="Martinez A.T."/>
            <person name="Grigoriev I.V."/>
        </authorList>
    </citation>
    <scope>NUCLEOTIDE SEQUENCE</scope>
    <source>
        <strain evidence="1">CBS 506.95</strain>
    </source>
</reference>
<accession>A0A9P6EPJ4</accession>
<evidence type="ECO:0008006" key="3">
    <source>
        <dbReference type="Google" id="ProtNLM"/>
    </source>
</evidence>
<name>A0A9P6EPJ4_9AGAR</name>
<gene>
    <name evidence="1" type="ORF">CPB83DRAFT_587956</name>
</gene>
<protein>
    <recommendedName>
        <fullName evidence="3">BTB domain-containing protein</fullName>
    </recommendedName>
</protein>
<dbReference type="OrthoDB" id="2882635at2759"/>
<dbReference type="AlphaFoldDB" id="A0A9P6EPJ4"/>
<proteinExistence type="predicted"/>
<dbReference type="Proteomes" id="UP000807306">
    <property type="component" value="Unassembled WGS sequence"/>
</dbReference>